<dbReference type="OrthoDB" id="2582440at2"/>
<dbReference type="STRING" id="1563681.BFP71_04145"/>
<comment type="caution">
    <text evidence="3">The sequence shown here is derived from an EMBL/GenBank/DDBJ whole genome shotgun (WGS) entry which is preliminary data.</text>
</comment>
<feature type="compositionally biased region" description="Polar residues" evidence="1">
    <location>
        <begin position="1731"/>
        <end position="1747"/>
    </location>
</feature>
<feature type="domain" description="DUF8202" evidence="2">
    <location>
        <begin position="1046"/>
        <end position="1242"/>
    </location>
</feature>
<evidence type="ECO:0000313" key="3">
    <source>
        <dbReference type="EMBL" id="OEK06855.1"/>
    </source>
</evidence>
<feature type="domain" description="DUF8202" evidence="2">
    <location>
        <begin position="603"/>
        <end position="790"/>
    </location>
</feature>
<dbReference type="Pfam" id="PF26628">
    <property type="entry name" value="DUF8202"/>
    <property type="match status" value="4"/>
</dbReference>
<dbReference type="RefSeq" id="WP_069834167.1">
    <property type="nucleotide sequence ID" value="NZ_MDGQ01000003.1"/>
</dbReference>
<name>A0A1E5T656_9BACT</name>
<protein>
    <recommendedName>
        <fullName evidence="2">DUF8202 domain-containing protein</fullName>
    </recommendedName>
</protein>
<evidence type="ECO:0000259" key="2">
    <source>
        <dbReference type="Pfam" id="PF26628"/>
    </source>
</evidence>
<dbReference type="InterPro" id="IPR013320">
    <property type="entry name" value="ConA-like_dom_sf"/>
</dbReference>
<gene>
    <name evidence="3" type="ORF">BFP71_04145</name>
</gene>
<dbReference type="EMBL" id="MDGQ01000003">
    <property type="protein sequence ID" value="OEK06855.1"/>
    <property type="molecule type" value="Genomic_DNA"/>
</dbReference>
<dbReference type="Proteomes" id="UP000095552">
    <property type="component" value="Unassembled WGS sequence"/>
</dbReference>
<sequence>MALTLGLCENLYAQSDITTINTTTVSGTATSNLNVEIPSDAGNSLADDAGEEITVNYGVGNNIKVSSYIVGGVTYDRFLAPDTLVLNRALSTDRLVNIWFTLNSTLVDNTPPTDDIANLDADEVEDADAIYLSGNLNAGYDNILVNIDDAASGSIEVETERVDVVWYSGIQTSDPTTAVFPVIERGGNDNIAIAAITSLNSDGTPASYGTLIGISENDWPGTGSTFNNYLILRRETSGSTPLPLLNIGTDVFQTAQTIQGVAVSFTELGISANQSIFGYSIFPADVVNGYVSNAGNAVTSGAVTVAAGVDLTDISTFPNDTRSNDSGLDLVAGVSAAVASDDNLIETVGPGGYKANNVLRTWLKANDGAFVSNGGAASTEGGSVGFWEDQSVADNDYTTLGTAPTFRSSTSSINFNPTVDFLTGSDTGLQTPDSDDYNINGPFTRKSINIAFRTSTTDVTTRQQIFEEGGGGNGLGIYIDGGTLYGAVWNRNNDTSAGAPWNNGTPTSFVSTSIAIDTEYILTLEFDGSTDFTGTVTLFLNGQSFGSLSSVGILYNHGNDIGLGDQDGGSRYHNNTTDADSYQGEIAEFIYCNDPAALTTAGRNRIESYLAIKYGITLDQSTPINYVNSAGDIIFNTTSSAAIGGYLEYNNDIAGIGRDDDSELDQPASRSENAGSVVTIDRGASISTDDTWLIWGNDGGALTESSSVTSPSTIDTRLERVWRVAEENEVLTTSVSFDITGLGLSTNPDDFSLLVASNSSNGDFSNATVLTGGTLVGNTLTFTGVDLEDGEYFTLGTAFFFCTPGNYNDGILMWLRADEGVTTATEGANVTIWDDQTPSNNDAVVLTAPIYRATTNLVNFNPTIDFNTGSTGLFIANVGGFNADESTSKKFTIAFRTGDDITTQQVIYEQGGATRGINLYIQSGVLHLSAWNQASDGIGAPWNTAGAIATVNTSSIAVNTDYIVTFDYAGNDAITGTVTGYLNGASFGTPLSNVGRLYPHTDPIGLGDENSASRYGDGTTSGASSFVGFISEMSFYNEPSSYSAADRNRIESSMAIKYGITLDQTSATDFTSSDGIAIWDASVNPGYDVNIAGIGRDDDACLEQKQSRSGNDDAIVTVGLGEIAATNDANSNSFDDDGDFFTWGSDGASTDFANITTAGTPGTVTDRMLRVWKAQDTGDVGATDISFDLTSLPGYSGNAGDYQLIIANGGDNTSLENGTTITGGTFNGGVLTFSGVDLTDGQFFTLGVASEFCAPGGVTSSMVLWLRPDQGTSTLVDNTTLTTWTDQSTASNNAIDDGNPPLYRDNTTDNINFQPTMEFDGSNDRLSLGDLSEIKSASGTGQYSMFGVGLRDDGSTNYVLGSTGGTTNQDLHFGYRNSTNATIAHWGNDLDVPVNAFNSPNTPFLVGATYTSGDRVVEELRSDDFNRATDGNTTPISGTQTNYVGDLVSVGSYDGFISEVLVYNREVTDLEKLRIYSYFSIKYGITVPQDNNNNTTLNESIGVGSVQEGDLVASNETTIIWDESNGNSTYHNGMAGIGRDDAACLNQKQSTSASDGTILTIGLDAIATNNASNSGIHDDLDFLVWGHDGVATNQATAAGDLSDLPSTVSERMRRVWRVEDTGTVGETEIQFDLTGLNYSSDAADFRLIIADAGSGGTMAGGTLVAGGTFNGDVLSFSGINLTDGQYFTLGTALETCGPGGVNTNIALWLRGDLEAFSDAGSTAATDGDNVLQWNDQSSPADNGSESNLGGGGPIEPTFEANEINFNPALRFVDPNSNNASYIETSSNTVSGDMTLISVFKTGQAAGTAGDFVNSPALIGASETGSTFDYGLGMENGTIWVNANTSTGFDAETATTFNNNSPHFVTATRTQSSGAITVFVDGNSEATGTGSTSALTAPSSFGIGNHSDGDVDAQFAGDIAESIVFSSVLSSEERNRVESYLALKYGLTMNASDNGATGGVDERDYRAADGDVIWDFDGQGTTYYNDIFGIGRDDLSCLSQTSSKSENSDALVTFTQPGGVFNNNDAFIVSGNDNAAIENSDNREFDGAQVQSRLNREWRVQETGTLGDIEVTFDLTSITGPLGVGTNNLTQLRLMVDDDGDFSNGGTTYISPSAIDGGGNTATFTVNFTNGQYYTLGSIEVAALPITLLSFEAEVNEQGQVQLDWVTASEVNNAFYTIENSTDGVNFNEVANIDGAGNSDAVLFYTYTHTKPANGLSFYRLKQTDFSGEFEYSEIRSVRVESQFEATYKAYPNPIRKGETLRIAYQVQEDKELQLILLNRTGKVLRKEVHTALARNEYLEVSTTGFNAGLNLIRIIDQTGNTTTLKVIVR</sequence>
<dbReference type="InterPro" id="IPR058515">
    <property type="entry name" value="DUF8202"/>
</dbReference>
<evidence type="ECO:0000313" key="4">
    <source>
        <dbReference type="Proteomes" id="UP000095552"/>
    </source>
</evidence>
<dbReference type="GO" id="GO:0005975">
    <property type="term" value="P:carbohydrate metabolic process"/>
    <property type="evidence" value="ECO:0007669"/>
    <property type="project" value="UniProtKB-ARBA"/>
</dbReference>
<feature type="domain" description="DUF8202" evidence="2">
    <location>
        <begin position="1932"/>
        <end position="2131"/>
    </location>
</feature>
<reference evidence="3 4" key="1">
    <citation type="submission" date="2016-08" db="EMBL/GenBank/DDBJ databases">
        <title>Draft genome of Fabibacter sp. strain SK-8.</title>
        <authorList>
            <person name="Wong S.-K."/>
            <person name="Hamasaki K."/>
            <person name="Yoshizawa S."/>
        </authorList>
    </citation>
    <scope>NUCLEOTIDE SEQUENCE [LARGE SCALE GENOMIC DNA]</scope>
    <source>
        <strain evidence="3 4">SK-8</strain>
    </source>
</reference>
<dbReference type="Gene3D" id="2.60.120.200">
    <property type="match status" value="1"/>
</dbReference>
<evidence type="ECO:0000256" key="1">
    <source>
        <dbReference type="SAM" id="MobiDB-lite"/>
    </source>
</evidence>
<dbReference type="SUPFAM" id="SSF49899">
    <property type="entry name" value="Concanavalin A-like lectins/glucanases"/>
    <property type="match status" value="3"/>
</dbReference>
<organism evidence="3 4">
    <name type="scientific">Roseivirga misakiensis</name>
    <dbReference type="NCBI Taxonomy" id="1563681"/>
    <lineage>
        <taxon>Bacteria</taxon>
        <taxon>Pseudomonadati</taxon>
        <taxon>Bacteroidota</taxon>
        <taxon>Cytophagia</taxon>
        <taxon>Cytophagales</taxon>
        <taxon>Roseivirgaceae</taxon>
        <taxon>Roseivirga</taxon>
    </lineage>
</organism>
<dbReference type="GO" id="GO:0004553">
    <property type="term" value="F:hydrolase activity, hydrolyzing O-glycosyl compounds"/>
    <property type="evidence" value="ECO:0007669"/>
    <property type="project" value="UniProtKB-ARBA"/>
</dbReference>
<feature type="domain" description="DUF8202" evidence="2">
    <location>
        <begin position="1471"/>
        <end position="1685"/>
    </location>
</feature>
<accession>A0A1E5T656</accession>
<proteinExistence type="predicted"/>
<keyword evidence="4" id="KW-1185">Reference proteome</keyword>
<feature type="region of interest" description="Disordered" evidence="1">
    <location>
        <begin position="1726"/>
        <end position="1753"/>
    </location>
</feature>